<gene>
    <name evidence="1" type="ORF">ADIS_3345</name>
</gene>
<name>R7ZQ52_9BACT</name>
<sequence>MKRLILFITLVLSTFQLLIGQDDRTDRIGIGLGPSKLYGDNTGIHSEFKFRVLPAFSLDYSKKINENFDAKVTIGFQSIQSGDFYGMNEISKIADAGLPHAFTGSMFLVDAMPIYHINPNKSGYLPSLVKVYTGLGLGFFGSSREDTRRFFNNAGGFRDETSNGSNSGLYIPVRLGGYIELEKTKGEIGLEGSLLIAATGQMEGNDQQQKLLRPDIAAQLIVYYRIPIGK</sequence>
<evidence type="ECO:0000313" key="1">
    <source>
        <dbReference type="EMBL" id="EON76217.1"/>
    </source>
</evidence>
<proteinExistence type="predicted"/>
<dbReference type="RefSeq" id="WP_010855478.1">
    <property type="nucleotide sequence ID" value="NZ_AQHR01000088.1"/>
</dbReference>
<dbReference type="OrthoDB" id="837033at2"/>
<dbReference type="EMBL" id="AQHR01000088">
    <property type="protein sequence ID" value="EON76217.1"/>
    <property type="molecule type" value="Genomic_DNA"/>
</dbReference>
<reference evidence="1 2" key="1">
    <citation type="submission" date="2013-02" db="EMBL/GenBank/DDBJ databases">
        <title>A novel strain isolated from Lonar lake, Maharashtra, India.</title>
        <authorList>
            <person name="Singh A."/>
        </authorList>
    </citation>
    <scope>NUCLEOTIDE SEQUENCE [LARGE SCALE GENOMIC DNA]</scope>
    <source>
        <strain evidence="1 2">AK24</strain>
    </source>
</reference>
<dbReference type="AlphaFoldDB" id="R7ZQ52"/>
<organism evidence="1 2">
    <name type="scientific">Lunatimonas lonarensis</name>
    <dbReference type="NCBI Taxonomy" id="1232681"/>
    <lineage>
        <taxon>Bacteria</taxon>
        <taxon>Pseudomonadati</taxon>
        <taxon>Bacteroidota</taxon>
        <taxon>Cytophagia</taxon>
        <taxon>Cytophagales</taxon>
        <taxon>Cyclobacteriaceae</taxon>
    </lineage>
</organism>
<evidence type="ECO:0008006" key="3">
    <source>
        <dbReference type="Google" id="ProtNLM"/>
    </source>
</evidence>
<dbReference type="Proteomes" id="UP000013909">
    <property type="component" value="Unassembled WGS sequence"/>
</dbReference>
<evidence type="ECO:0000313" key="2">
    <source>
        <dbReference type="Proteomes" id="UP000013909"/>
    </source>
</evidence>
<keyword evidence="2" id="KW-1185">Reference proteome</keyword>
<protein>
    <recommendedName>
        <fullName evidence="3">Outer membrane protein beta-barrel domain-containing protein</fullName>
    </recommendedName>
</protein>
<comment type="caution">
    <text evidence="1">The sequence shown here is derived from an EMBL/GenBank/DDBJ whole genome shotgun (WGS) entry which is preliminary data.</text>
</comment>
<dbReference type="STRING" id="1232681.ADIS_3345"/>
<accession>R7ZQ52</accession>